<feature type="region of interest" description="Disordered" evidence="11">
    <location>
        <begin position="1"/>
        <end position="24"/>
    </location>
</feature>
<evidence type="ECO:0000256" key="5">
    <source>
        <dbReference type="ARBA" id="ARBA00023015"/>
    </source>
</evidence>
<dbReference type="GO" id="GO:0000978">
    <property type="term" value="F:RNA polymerase II cis-regulatory region sequence-specific DNA binding"/>
    <property type="evidence" value="ECO:0007669"/>
    <property type="project" value="TreeGrafter"/>
</dbReference>
<evidence type="ECO:0000256" key="1">
    <source>
        <dbReference type="ARBA" id="ARBA00004123"/>
    </source>
</evidence>
<feature type="region of interest" description="Disordered" evidence="11">
    <location>
        <begin position="462"/>
        <end position="504"/>
    </location>
</feature>
<comment type="similarity">
    <text evidence="2">Belongs to the paired homeobox family.</text>
</comment>
<dbReference type="CTD" id="39418"/>
<keyword evidence="14" id="KW-1185">Reference proteome</keyword>
<evidence type="ECO:0000256" key="9">
    <source>
        <dbReference type="PROSITE-ProRule" id="PRU00108"/>
    </source>
</evidence>
<dbReference type="Pfam" id="PF00292">
    <property type="entry name" value="PAX"/>
    <property type="match status" value="1"/>
</dbReference>
<feature type="compositionally biased region" description="Basic residues" evidence="11">
    <location>
        <begin position="471"/>
        <end position="488"/>
    </location>
</feature>
<dbReference type="GO" id="GO:0009791">
    <property type="term" value="P:post-embryonic development"/>
    <property type="evidence" value="ECO:0007669"/>
    <property type="project" value="UniProtKB-ARBA"/>
</dbReference>
<evidence type="ECO:0000259" key="12">
    <source>
        <dbReference type="PROSITE" id="PS50071"/>
    </source>
</evidence>
<dbReference type="PANTHER" id="PTHR45636:SF50">
    <property type="entry name" value="EYEGONE, ISOFORM A-RELATED"/>
    <property type="match status" value="1"/>
</dbReference>
<dbReference type="SMART" id="SM00389">
    <property type="entry name" value="HOX"/>
    <property type="match status" value="1"/>
</dbReference>
<feature type="region of interest" description="Disordered" evidence="11">
    <location>
        <begin position="295"/>
        <end position="372"/>
    </location>
</feature>
<evidence type="ECO:0000259" key="13">
    <source>
        <dbReference type="PROSITE" id="PS51057"/>
    </source>
</evidence>
<dbReference type="CDD" id="cd00086">
    <property type="entry name" value="homeodomain"/>
    <property type="match status" value="1"/>
</dbReference>
<keyword evidence="8 9" id="KW-0539">Nucleus</keyword>
<dbReference type="AlphaFoldDB" id="A0A6J1LWI9"/>
<dbReference type="SUPFAM" id="SSF46689">
    <property type="entry name" value="Homeodomain-like"/>
    <property type="match status" value="2"/>
</dbReference>
<dbReference type="SMART" id="SM00351">
    <property type="entry name" value="PAX"/>
    <property type="match status" value="1"/>
</dbReference>
<keyword evidence="9 10" id="KW-0371">Homeobox</keyword>
<sequence>MATTGATAATTRTPSTTAAQAPAVDYSTATPTCTTATVVMPTVGIATGLPLGMAAVPHLPLLGGCLDSAANKAIATGSGAQPTATANPNLTAVLPTPTALTHNHCPSTAVPAAPTLSLFGSSGSSPQGTNLSALASQHRLLELSRFGLRGYDLAQHMLSQQGAVSKLLGTLRPPGLIGGSKPKVATPTVVSKIEQYKRENPTIFAWEIRERLISEGVCTNATAPSVSSINRILRNRAAERAAAEFARAASYGYALHPTHPHSHPYTSFPTWPATLPGHHPLWGAVPLAASGALPNSSSYNSDGSSNPNTNNNSISAGGGSSVGSGRLSLPALSPESGSRDSRSPDVDANRVIDIEGEDSDSEDSDQPKFRRNRTTFSAEQLDELEKEFEKSHYPCVGTREKLAARTGLSEARVQTCEMAASSTGQFAEAARLDLDIAHTSSNAAGAQSTICYPFQCLPLRGQQQQQQHHQQQQHRHHHKLASHHHPHEHKPYGPRPRPSDSNSAAACLNHSISSIINGR</sequence>
<protein>
    <submittedName>
        <fullName evidence="15">Uncharacterized protein LOC111598750 isoform X2</fullName>
    </submittedName>
</protein>
<dbReference type="PROSITE" id="PS50071">
    <property type="entry name" value="HOMEOBOX_2"/>
    <property type="match status" value="1"/>
</dbReference>
<evidence type="ECO:0000256" key="6">
    <source>
        <dbReference type="ARBA" id="ARBA00023125"/>
    </source>
</evidence>
<reference evidence="15" key="1">
    <citation type="submission" date="2025-08" db="UniProtKB">
        <authorList>
            <consortium name="RefSeq"/>
        </authorList>
    </citation>
    <scope>IDENTIFICATION</scope>
    <source>
        <strain evidence="15">15085-1641.00</strain>
        <tissue evidence="15">Whole body</tissue>
    </source>
</reference>
<dbReference type="InterPro" id="IPR001356">
    <property type="entry name" value="HD"/>
</dbReference>
<gene>
    <name evidence="15" type="primary">LOC111598750</name>
</gene>
<feature type="compositionally biased region" description="Basic and acidic residues" evidence="11">
    <location>
        <begin position="337"/>
        <end position="353"/>
    </location>
</feature>
<keyword evidence="7" id="KW-0804">Transcription</keyword>
<evidence type="ECO:0000256" key="11">
    <source>
        <dbReference type="SAM" id="MobiDB-lite"/>
    </source>
</evidence>
<keyword evidence="5" id="KW-0805">Transcription regulation</keyword>
<dbReference type="PANTHER" id="PTHR45636">
    <property type="entry name" value="PAIRED BOX PROTEIN PAX-6-RELATED-RELATED"/>
    <property type="match status" value="1"/>
</dbReference>
<dbReference type="Gene3D" id="1.10.10.60">
    <property type="entry name" value="Homeodomain-like"/>
    <property type="match status" value="1"/>
</dbReference>
<dbReference type="GeneID" id="111598750"/>
<dbReference type="RefSeq" id="XP_023169919.2">
    <property type="nucleotide sequence ID" value="XM_023314151.2"/>
</dbReference>
<dbReference type="InterPro" id="IPR043565">
    <property type="entry name" value="PAX_fam"/>
</dbReference>
<evidence type="ECO:0000256" key="7">
    <source>
        <dbReference type="ARBA" id="ARBA00023163"/>
    </source>
</evidence>
<feature type="compositionally biased region" description="Acidic residues" evidence="11">
    <location>
        <begin position="354"/>
        <end position="364"/>
    </location>
</feature>
<dbReference type="InterPro" id="IPR036388">
    <property type="entry name" value="WH-like_DNA-bd_sf"/>
</dbReference>
<accession>A0A6J1LWI9</accession>
<feature type="DNA-binding region" description="Homeobox" evidence="9">
    <location>
        <begin position="369"/>
        <end position="415"/>
    </location>
</feature>
<dbReference type="Pfam" id="PF00046">
    <property type="entry name" value="Homeodomain"/>
    <property type="match status" value="1"/>
</dbReference>
<evidence type="ECO:0000256" key="10">
    <source>
        <dbReference type="RuleBase" id="RU000682"/>
    </source>
</evidence>
<evidence type="ECO:0000256" key="2">
    <source>
        <dbReference type="ARBA" id="ARBA00005733"/>
    </source>
</evidence>
<comment type="subcellular location">
    <subcellularLocation>
        <location evidence="1 9 10">Nucleus</location>
    </subcellularLocation>
</comment>
<evidence type="ECO:0000313" key="15">
    <source>
        <dbReference type="RefSeq" id="XP_023169919.2"/>
    </source>
</evidence>
<feature type="domain" description="Homeobox" evidence="12">
    <location>
        <begin position="367"/>
        <end position="414"/>
    </location>
</feature>
<feature type="domain" description="Paired" evidence="13">
    <location>
        <begin position="115"/>
        <end position="236"/>
    </location>
</feature>
<organism evidence="14 15">
    <name type="scientific">Drosophila hydei</name>
    <name type="common">Fruit fly</name>
    <dbReference type="NCBI Taxonomy" id="7224"/>
    <lineage>
        <taxon>Eukaryota</taxon>
        <taxon>Metazoa</taxon>
        <taxon>Ecdysozoa</taxon>
        <taxon>Arthropoda</taxon>
        <taxon>Hexapoda</taxon>
        <taxon>Insecta</taxon>
        <taxon>Pterygota</taxon>
        <taxon>Neoptera</taxon>
        <taxon>Endopterygota</taxon>
        <taxon>Diptera</taxon>
        <taxon>Brachycera</taxon>
        <taxon>Muscomorpha</taxon>
        <taxon>Ephydroidea</taxon>
        <taxon>Drosophilidae</taxon>
        <taxon>Drosophila</taxon>
    </lineage>
</organism>
<feature type="compositionally biased region" description="Low complexity" evidence="11">
    <location>
        <begin position="295"/>
        <end position="315"/>
    </location>
</feature>
<evidence type="ECO:0000256" key="8">
    <source>
        <dbReference type="ARBA" id="ARBA00023242"/>
    </source>
</evidence>
<dbReference type="GO" id="GO:0000981">
    <property type="term" value="F:DNA-binding transcription factor activity, RNA polymerase II-specific"/>
    <property type="evidence" value="ECO:0007669"/>
    <property type="project" value="TreeGrafter"/>
</dbReference>
<dbReference type="PROSITE" id="PS51057">
    <property type="entry name" value="PAIRED_2"/>
    <property type="match status" value="1"/>
</dbReference>
<dbReference type="FunFam" id="1.10.10.10:FF:000003">
    <property type="entry name" value="Paired box protein Pax-6"/>
    <property type="match status" value="1"/>
</dbReference>
<dbReference type="Gene3D" id="1.10.10.10">
    <property type="entry name" value="Winged helix-like DNA-binding domain superfamily/Winged helix DNA-binding domain"/>
    <property type="match status" value="1"/>
</dbReference>
<dbReference type="GO" id="GO:0005634">
    <property type="term" value="C:nucleus"/>
    <property type="evidence" value="ECO:0007669"/>
    <property type="project" value="UniProtKB-SubCell"/>
</dbReference>
<evidence type="ECO:0000313" key="14">
    <source>
        <dbReference type="Proteomes" id="UP000504633"/>
    </source>
</evidence>
<dbReference type="InterPro" id="IPR009057">
    <property type="entry name" value="Homeodomain-like_sf"/>
</dbReference>
<dbReference type="OrthoDB" id="3225452at2759"/>
<evidence type="ECO:0000256" key="3">
    <source>
        <dbReference type="ARBA" id="ARBA00022473"/>
    </source>
</evidence>
<proteinExistence type="inferred from homology"/>
<dbReference type="Proteomes" id="UP000504633">
    <property type="component" value="Unplaced"/>
</dbReference>
<keyword evidence="3" id="KW-0217">Developmental protein</keyword>
<keyword evidence="4" id="KW-0563">Paired box</keyword>
<name>A0A6J1LWI9_DROHY</name>
<evidence type="ECO:0000256" key="4">
    <source>
        <dbReference type="ARBA" id="ARBA00022724"/>
    </source>
</evidence>
<keyword evidence="6 9" id="KW-0238">DNA-binding</keyword>
<dbReference type="InterPro" id="IPR001523">
    <property type="entry name" value="Paired_dom"/>
</dbReference>